<dbReference type="EMBL" id="BJVJ01000159">
    <property type="protein sequence ID" value="GEL27140.1"/>
    <property type="molecule type" value="Genomic_DNA"/>
</dbReference>
<evidence type="ECO:0000313" key="4">
    <source>
        <dbReference type="Proteomes" id="UP000321685"/>
    </source>
</evidence>
<name>A0A511DQN1_9PSEU</name>
<reference evidence="3 4" key="1">
    <citation type="submission" date="2019-07" db="EMBL/GenBank/DDBJ databases">
        <title>Whole genome shotgun sequence of Pseudonocardia sulfidoxydans NBRC 16205.</title>
        <authorList>
            <person name="Hosoyama A."/>
            <person name="Uohara A."/>
            <person name="Ohji S."/>
            <person name="Ichikawa N."/>
        </authorList>
    </citation>
    <scope>NUCLEOTIDE SEQUENCE [LARGE SCALE GENOMIC DNA]</scope>
    <source>
        <strain evidence="3 4">NBRC 16205</strain>
    </source>
</reference>
<comment type="caution">
    <text evidence="3">The sequence shown here is derived from an EMBL/GenBank/DDBJ whole genome shotgun (WGS) entry which is preliminary data.</text>
</comment>
<feature type="region of interest" description="Disordered" evidence="1">
    <location>
        <begin position="44"/>
        <end position="75"/>
    </location>
</feature>
<organism evidence="3 4">
    <name type="scientific">Pseudonocardia sulfidoxydans NBRC 16205</name>
    <dbReference type="NCBI Taxonomy" id="1223511"/>
    <lineage>
        <taxon>Bacteria</taxon>
        <taxon>Bacillati</taxon>
        <taxon>Actinomycetota</taxon>
        <taxon>Actinomycetes</taxon>
        <taxon>Pseudonocardiales</taxon>
        <taxon>Pseudonocardiaceae</taxon>
        <taxon>Pseudonocardia</taxon>
    </lineage>
</organism>
<gene>
    <name evidence="3" type="ORF">PSU4_60940</name>
</gene>
<dbReference type="Proteomes" id="UP000321685">
    <property type="component" value="Unassembled WGS sequence"/>
</dbReference>
<dbReference type="InterPro" id="IPR043917">
    <property type="entry name" value="DUF5753"/>
</dbReference>
<evidence type="ECO:0000313" key="3">
    <source>
        <dbReference type="EMBL" id="GEL27140.1"/>
    </source>
</evidence>
<keyword evidence="4" id="KW-1185">Reference proteome</keyword>
<feature type="domain" description="DUF5753" evidence="2">
    <location>
        <begin position="1"/>
        <end position="92"/>
    </location>
</feature>
<sequence length="122" mass="13306">MAEQLRQLADLSRLPTVDLGVIPRRHRHSQPLRDEFDLYDGIDGTTDSLVGGELEASEPTSTTQRRLRPTAAGTPSTWAAALTGDAATDLVEAAAAQQIDRGFRLTTADEAGQGDTRLQYWR</sequence>
<dbReference type="AlphaFoldDB" id="A0A511DQN1"/>
<protein>
    <recommendedName>
        <fullName evidence="2">DUF5753 domain-containing protein</fullName>
    </recommendedName>
</protein>
<evidence type="ECO:0000259" key="2">
    <source>
        <dbReference type="Pfam" id="PF19054"/>
    </source>
</evidence>
<proteinExistence type="predicted"/>
<dbReference type="Pfam" id="PF19054">
    <property type="entry name" value="DUF5753"/>
    <property type="match status" value="1"/>
</dbReference>
<evidence type="ECO:0000256" key="1">
    <source>
        <dbReference type="SAM" id="MobiDB-lite"/>
    </source>
</evidence>
<accession>A0A511DQN1</accession>